<evidence type="ECO:0000256" key="3">
    <source>
        <dbReference type="ARBA" id="ARBA00038493"/>
    </source>
</evidence>
<dbReference type="CDD" id="cd03141">
    <property type="entry name" value="GATase1_Hsp31_like"/>
    <property type="match status" value="1"/>
</dbReference>
<feature type="domain" description="DJ-1/PfpI" evidence="4">
    <location>
        <begin position="25"/>
        <end position="219"/>
    </location>
</feature>
<keyword evidence="6" id="KW-1185">Reference proteome</keyword>
<dbReference type="EMBL" id="CP120997">
    <property type="protein sequence ID" value="WLQ35741.1"/>
    <property type="molecule type" value="Genomic_DNA"/>
</dbReference>
<keyword evidence="5" id="KW-0315">Glutamine amidotransferase</keyword>
<name>A0ABY9HN54_9ACTN</name>
<protein>
    <submittedName>
        <fullName evidence="5">Type 1 glutamine amidotransferase domain-containing protein</fullName>
    </submittedName>
</protein>
<evidence type="ECO:0000256" key="1">
    <source>
        <dbReference type="ARBA" id="ARBA00023016"/>
    </source>
</evidence>
<evidence type="ECO:0000256" key="2">
    <source>
        <dbReference type="ARBA" id="ARBA00023239"/>
    </source>
</evidence>
<dbReference type="SUPFAM" id="SSF52317">
    <property type="entry name" value="Class I glutamine amidotransferase-like"/>
    <property type="match status" value="1"/>
</dbReference>
<gene>
    <name evidence="5" type="ORF">P8A18_20980</name>
</gene>
<keyword evidence="1" id="KW-0346">Stress response</keyword>
<proteinExistence type="inferred from homology"/>
<evidence type="ECO:0000313" key="5">
    <source>
        <dbReference type="EMBL" id="WLQ35741.1"/>
    </source>
</evidence>
<dbReference type="InterPro" id="IPR002818">
    <property type="entry name" value="DJ-1/PfpI"/>
</dbReference>
<comment type="similarity">
    <text evidence="3">Belongs to the peptidase C56 family. HSP31-like subfamily.</text>
</comment>
<dbReference type="InterPro" id="IPR029062">
    <property type="entry name" value="Class_I_gatase-like"/>
</dbReference>
<dbReference type="Gene3D" id="3.40.50.880">
    <property type="match status" value="1"/>
</dbReference>
<accession>A0ABY9HN54</accession>
<reference evidence="5 6" key="1">
    <citation type="submission" date="2023-03" db="EMBL/GenBank/DDBJ databases">
        <title>Isolation and description of six Streptomyces strains from soil environments, able to metabolize different microbial glucans.</title>
        <authorList>
            <person name="Widen T."/>
            <person name="Larsbrink J."/>
        </authorList>
    </citation>
    <scope>NUCLEOTIDE SEQUENCE [LARGE SCALE GENOMIC DNA]</scope>
    <source>
        <strain evidence="5 6">Mut1</strain>
    </source>
</reference>
<sequence>MKGLIVLSSTERLPGGRSAGFWLPEAAYPWRALLAAGWDFEFTSTRAGRPPAGGVDRSDPPQRMFLEDPVVQDRLENTRTPDLLSPDDYGIVFVAGGHGAIIDLPGDARLVRFLADYWAGRDSAVIAAVCHGVAALLDVPGPDGTPLVSGRRMTAFTQEEERAVGLDRIVPYFLGEALAERGARYEAGDAFRSHVVADGRLITGQNPASTADLARTGVELASGRPLPRHWLRRSAPVAAR</sequence>
<evidence type="ECO:0000313" key="6">
    <source>
        <dbReference type="Proteomes" id="UP001239522"/>
    </source>
</evidence>
<keyword evidence="2" id="KW-0456">Lyase</keyword>
<evidence type="ECO:0000259" key="4">
    <source>
        <dbReference type="Pfam" id="PF01965"/>
    </source>
</evidence>
<dbReference type="Pfam" id="PF01965">
    <property type="entry name" value="DJ-1_PfpI"/>
    <property type="match status" value="1"/>
</dbReference>
<dbReference type="RefSeq" id="WP_306056588.1">
    <property type="nucleotide sequence ID" value="NZ_CP120997.1"/>
</dbReference>
<dbReference type="Proteomes" id="UP001239522">
    <property type="component" value="Chromosome"/>
</dbReference>
<organism evidence="5 6">
    <name type="scientific">Streptomyces castrisilvae</name>
    <dbReference type="NCBI Taxonomy" id="3033811"/>
    <lineage>
        <taxon>Bacteria</taxon>
        <taxon>Bacillati</taxon>
        <taxon>Actinomycetota</taxon>
        <taxon>Actinomycetes</taxon>
        <taxon>Kitasatosporales</taxon>
        <taxon>Streptomycetaceae</taxon>
        <taxon>Streptomyces</taxon>
    </lineage>
</organism>
<dbReference type="PANTHER" id="PTHR48094:SF11">
    <property type="entry name" value="GLUTATHIONE-INDEPENDENT GLYOXALASE HSP31-RELATED"/>
    <property type="match status" value="1"/>
</dbReference>
<dbReference type="InterPro" id="IPR050325">
    <property type="entry name" value="Prot/Nucl_acid_deglycase"/>
</dbReference>
<dbReference type="PANTHER" id="PTHR48094">
    <property type="entry name" value="PROTEIN/NUCLEIC ACID DEGLYCASE DJ-1-RELATED"/>
    <property type="match status" value="1"/>
</dbReference>